<dbReference type="GO" id="GO:0003676">
    <property type="term" value="F:nucleic acid binding"/>
    <property type="evidence" value="ECO:0007669"/>
    <property type="project" value="InterPro"/>
</dbReference>
<evidence type="ECO:0000256" key="2">
    <source>
        <dbReference type="ARBA" id="ARBA00004065"/>
    </source>
</evidence>
<dbReference type="Proteomes" id="UP000433788">
    <property type="component" value="Unassembled WGS sequence"/>
</dbReference>
<reference evidence="13 14" key="1">
    <citation type="submission" date="2019-11" db="EMBL/GenBank/DDBJ databases">
        <authorList>
            <person name="Zhang X.Y."/>
        </authorList>
    </citation>
    <scope>NUCLEOTIDE SEQUENCE [LARGE SCALE GENOMIC DNA]</scope>
    <source>
        <strain evidence="13 14">C176</strain>
    </source>
</reference>
<comment type="subcellular location">
    <subcellularLocation>
        <location evidence="11">Cytoplasm</location>
    </subcellularLocation>
</comment>
<evidence type="ECO:0000256" key="5">
    <source>
        <dbReference type="ARBA" id="ARBA00012180"/>
    </source>
</evidence>
<keyword evidence="6 11" id="KW-0540">Nuclease</keyword>
<name>A0A6N7QTS2_9GAMM</name>
<gene>
    <name evidence="11 13" type="primary">rnhA</name>
    <name evidence="13" type="ORF">GH984_08695</name>
</gene>
<sequence length="148" mass="16820">MKTVEMYTDGACRGNPGPGGWGVLLRNGEKERTLYGGDPNTTNNRMELTAAIEGLSLLSEPCRVELTTDSEYVRRGITEWMPGWKQRNWRTASRKPVANRDLWERLDAIASEHDVRWHWVRGHSGHAENERVDALANQGIDEMQSVSR</sequence>
<dbReference type="AlphaFoldDB" id="A0A6N7QTS2"/>
<evidence type="ECO:0000256" key="11">
    <source>
        <dbReference type="HAMAP-Rule" id="MF_00042"/>
    </source>
</evidence>
<keyword evidence="10 11" id="KW-0460">Magnesium</keyword>
<evidence type="ECO:0000313" key="14">
    <source>
        <dbReference type="Proteomes" id="UP000433788"/>
    </source>
</evidence>
<keyword evidence="9 11" id="KW-0378">Hydrolase</keyword>
<dbReference type="GO" id="GO:0005737">
    <property type="term" value="C:cytoplasm"/>
    <property type="evidence" value="ECO:0007669"/>
    <property type="project" value="UniProtKB-SubCell"/>
</dbReference>
<dbReference type="Gene3D" id="3.30.420.10">
    <property type="entry name" value="Ribonuclease H-like superfamily/Ribonuclease H"/>
    <property type="match status" value="1"/>
</dbReference>
<accession>A0A6N7QTS2</accession>
<dbReference type="FunFam" id="3.30.420.10:FF:000089">
    <property type="entry name" value="Ribonuclease H"/>
    <property type="match status" value="1"/>
</dbReference>
<evidence type="ECO:0000256" key="9">
    <source>
        <dbReference type="ARBA" id="ARBA00022801"/>
    </source>
</evidence>
<dbReference type="GO" id="GO:0004523">
    <property type="term" value="F:RNA-DNA hybrid ribonuclease activity"/>
    <property type="evidence" value="ECO:0007669"/>
    <property type="project" value="UniProtKB-UniRule"/>
</dbReference>
<dbReference type="InterPro" id="IPR022892">
    <property type="entry name" value="RNaseHI"/>
</dbReference>
<dbReference type="HAMAP" id="MF_00042">
    <property type="entry name" value="RNase_H"/>
    <property type="match status" value="1"/>
</dbReference>
<dbReference type="CDD" id="cd09278">
    <property type="entry name" value="RNase_HI_prokaryote_like"/>
    <property type="match status" value="1"/>
</dbReference>
<dbReference type="InterPro" id="IPR050092">
    <property type="entry name" value="RNase_H"/>
</dbReference>
<dbReference type="InterPro" id="IPR012337">
    <property type="entry name" value="RNaseH-like_sf"/>
</dbReference>
<dbReference type="EC" id="3.1.26.4" evidence="5 11"/>
<keyword evidence="11" id="KW-0963">Cytoplasm</keyword>
<feature type="domain" description="RNase H type-1" evidence="12">
    <location>
        <begin position="1"/>
        <end position="141"/>
    </location>
</feature>
<evidence type="ECO:0000313" key="13">
    <source>
        <dbReference type="EMBL" id="MRH78783.1"/>
    </source>
</evidence>
<feature type="binding site" evidence="11">
    <location>
        <position position="133"/>
    </location>
    <ligand>
        <name>Mg(2+)</name>
        <dbReference type="ChEBI" id="CHEBI:18420"/>
        <label>2</label>
    </ligand>
</feature>
<protein>
    <recommendedName>
        <fullName evidence="5 11">Ribonuclease H</fullName>
        <shortName evidence="11">RNase H</shortName>
        <ecNumber evidence="5 11">3.1.26.4</ecNumber>
    </recommendedName>
</protein>
<keyword evidence="14" id="KW-1185">Reference proteome</keyword>
<evidence type="ECO:0000256" key="7">
    <source>
        <dbReference type="ARBA" id="ARBA00022723"/>
    </source>
</evidence>
<dbReference type="Pfam" id="PF00075">
    <property type="entry name" value="RNase_H"/>
    <property type="match status" value="1"/>
</dbReference>
<evidence type="ECO:0000256" key="8">
    <source>
        <dbReference type="ARBA" id="ARBA00022759"/>
    </source>
</evidence>
<comment type="cofactor">
    <cofactor evidence="11">
        <name>Mg(2+)</name>
        <dbReference type="ChEBI" id="CHEBI:18420"/>
    </cofactor>
    <text evidence="11">Binds 1 Mg(2+) ion per subunit. May bind a second metal ion at a regulatory site, or after substrate binding.</text>
</comment>
<comment type="function">
    <text evidence="2 11">Endonuclease that specifically degrades the RNA of RNA-DNA hybrids.</text>
</comment>
<evidence type="ECO:0000259" key="12">
    <source>
        <dbReference type="PROSITE" id="PS50879"/>
    </source>
</evidence>
<evidence type="ECO:0000256" key="6">
    <source>
        <dbReference type="ARBA" id="ARBA00022722"/>
    </source>
</evidence>
<feature type="binding site" evidence="11">
    <location>
        <position position="69"/>
    </location>
    <ligand>
        <name>Mg(2+)</name>
        <dbReference type="ChEBI" id="CHEBI:18420"/>
        <label>1</label>
    </ligand>
</feature>
<evidence type="ECO:0000256" key="4">
    <source>
        <dbReference type="ARBA" id="ARBA00011245"/>
    </source>
</evidence>
<dbReference type="PANTHER" id="PTHR10642">
    <property type="entry name" value="RIBONUCLEASE H1"/>
    <property type="match status" value="1"/>
</dbReference>
<comment type="catalytic activity">
    <reaction evidence="1 11">
        <text>Endonucleolytic cleavage to 5'-phosphomonoester.</text>
        <dbReference type="EC" id="3.1.26.4"/>
    </reaction>
</comment>
<dbReference type="SUPFAM" id="SSF53098">
    <property type="entry name" value="Ribonuclease H-like"/>
    <property type="match status" value="1"/>
</dbReference>
<dbReference type="EMBL" id="WJPP01000004">
    <property type="protein sequence ID" value="MRH78783.1"/>
    <property type="molecule type" value="Genomic_DNA"/>
</dbReference>
<evidence type="ECO:0000256" key="10">
    <source>
        <dbReference type="ARBA" id="ARBA00022842"/>
    </source>
</evidence>
<proteinExistence type="inferred from homology"/>
<evidence type="ECO:0000256" key="3">
    <source>
        <dbReference type="ARBA" id="ARBA00005300"/>
    </source>
</evidence>
<comment type="subunit">
    <text evidence="4 11">Monomer.</text>
</comment>
<keyword evidence="8 11" id="KW-0255">Endonuclease</keyword>
<organism evidence="13 14">
    <name type="scientific">Spiribacter salilacus</name>
    <dbReference type="NCBI Taxonomy" id="2664894"/>
    <lineage>
        <taxon>Bacteria</taxon>
        <taxon>Pseudomonadati</taxon>
        <taxon>Pseudomonadota</taxon>
        <taxon>Gammaproteobacteria</taxon>
        <taxon>Chromatiales</taxon>
        <taxon>Ectothiorhodospiraceae</taxon>
        <taxon>Spiribacter</taxon>
    </lineage>
</organism>
<feature type="binding site" evidence="11">
    <location>
        <position position="9"/>
    </location>
    <ligand>
        <name>Mg(2+)</name>
        <dbReference type="ChEBI" id="CHEBI:18420"/>
        <label>2</label>
    </ligand>
</feature>
<dbReference type="GO" id="GO:0000287">
    <property type="term" value="F:magnesium ion binding"/>
    <property type="evidence" value="ECO:0007669"/>
    <property type="project" value="UniProtKB-UniRule"/>
</dbReference>
<dbReference type="NCBIfam" id="NF001236">
    <property type="entry name" value="PRK00203.1"/>
    <property type="match status" value="1"/>
</dbReference>
<keyword evidence="7 11" id="KW-0479">Metal-binding</keyword>
<dbReference type="InterPro" id="IPR002156">
    <property type="entry name" value="RNaseH_domain"/>
</dbReference>
<dbReference type="PROSITE" id="PS50879">
    <property type="entry name" value="RNASE_H_1"/>
    <property type="match status" value="1"/>
</dbReference>
<feature type="binding site" evidence="11">
    <location>
        <position position="9"/>
    </location>
    <ligand>
        <name>Mg(2+)</name>
        <dbReference type="ChEBI" id="CHEBI:18420"/>
        <label>1</label>
    </ligand>
</feature>
<dbReference type="PANTHER" id="PTHR10642:SF26">
    <property type="entry name" value="RIBONUCLEASE H1"/>
    <property type="match status" value="1"/>
</dbReference>
<dbReference type="RefSeq" id="WP_153719809.1">
    <property type="nucleotide sequence ID" value="NZ_WJPP01000004.1"/>
</dbReference>
<comment type="similarity">
    <text evidence="3 11">Belongs to the RNase H family.</text>
</comment>
<comment type="caution">
    <text evidence="13">The sequence shown here is derived from an EMBL/GenBank/DDBJ whole genome shotgun (WGS) entry which is preliminary data.</text>
</comment>
<dbReference type="InterPro" id="IPR036397">
    <property type="entry name" value="RNaseH_sf"/>
</dbReference>
<feature type="binding site" evidence="11">
    <location>
        <position position="47"/>
    </location>
    <ligand>
        <name>Mg(2+)</name>
        <dbReference type="ChEBI" id="CHEBI:18420"/>
        <label>1</label>
    </ligand>
</feature>
<evidence type="ECO:0000256" key="1">
    <source>
        <dbReference type="ARBA" id="ARBA00000077"/>
    </source>
</evidence>
<dbReference type="GO" id="GO:0043137">
    <property type="term" value="P:DNA replication, removal of RNA primer"/>
    <property type="evidence" value="ECO:0007669"/>
    <property type="project" value="TreeGrafter"/>
</dbReference>